<evidence type="ECO:0000256" key="3">
    <source>
        <dbReference type="SAM" id="Phobius"/>
    </source>
</evidence>
<dbReference type="PANTHER" id="PTHR22835:SF659">
    <property type="entry name" value="GDSL LIPASE_ACYLHYDROLASE, PUTATIVE (AFU_ORTHOLOGUE AFUA_2G00510)-RELATED"/>
    <property type="match status" value="1"/>
</dbReference>
<dbReference type="InterPro" id="IPR036514">
    <property type="entry name" value="SGNH_hydro_sf"/>
</dbReference>
<sequence>MLQQAAFLAWIGLVTLLSPVTASRLLVFGDALADDGKGTNPLAQAAVKTSEAVPPSPYFDGHWSNGLSVPEYLADFLGLTLVDSAVGGATALPGPTYLALDPPYGGLKDVYQLLVPSVPEQVGAFINSTIVNSSGVAPISATDISMLFAGSSDYFAMTNNPSITVPGVITALATSVGALVQAGARRIVIANLPPLQLTPLLQVSNQTVQAGVATLGYYHNAGLVQAATQLAAALPFASFAVLPYSELMTAIINNATQYGLTSPVYQPCYGTVADPIGTPGHDTCSAPATHVYWDSVQPTTAAAKVVAASVAKSVAAAFPDVKATVPANVPVVASVSGLLLPADKPIPLPNAMGPAAPLVPSAASAAPGSAQGPAAVPASAYPQVAFTATLADLSVDTFGPEQQEAFKTALRNSLPSGTDASISLSNIRPGSVVFDAVVELRSGAQSDAAALAAKVADANSLSSIFANSGLGNVAASNVVTTAPTPSPPPPAASPPAKRFNGGQLAGIVIGCVVGVSLLYLAACGALVMHRRQQQKAAGKALGPEPATQINGDYAPMDAPAVQSNASEQASWLPAFLRPKHGKANAGKAVKSPLSSTESQMGAAPTSVTASSA</sequence>
<protein>
    <submittedName>
        <fullName evidence="5">Uncharacterized protein</fullName>
    </submittedName>
</protein>
<comment type="similarity">
    <text evidence="1">Belongs to the 'GDSL' lipolytic enzyme family.</text>
</comment>
<evidence type="ECO:0000256" key="1">
    <source>
        <dbReference type="ARBA" id="ARBA00008668"/>
    </source>
</evidence>
<organism evidence="5 6">
    <name type="scientific">Apatococcus lobatus</name>
    <dbReference type="NCBI Taxonomy" id="904363"/>
    <lineage>
        <taxon>Eukaryota</taxon>
        <taxon>Viridiplantae</taxon>
        <taxon>Chlorophyta</taxon>
        <taxon>core chlorophytes</taxon>
        <taxon>Trebouxiophyceae</taxon>
        <taxon>Chlorellales</taxon>
        <taxon>Chlorellaceae</taxon>
        <taxon>Apatococcus</taxon>
    </lineage>
</organism>
<accession>A0AAW1RTC7</accession>
<feature type="compositionally biased region" description="Polar residues" evidence="2">
    <location>
        <begin position="592"/>
        <end position="612"/>
    </location>
</feature>
<feature type="region of interest" description="Disordered" evidence="2">
    <location>
        <begin position="582"/>
        <end position="612"/>
    </location>
</feature>
<dbReference type="Proteomes" id="UP001438707">
    <property type="component" value="Unassembled WGS sequence"/>
</dbReference>
<dbReference type="GO" id="GO:0016788">
    <property type="term" value="F:hydrolase activity, acting on ester bonds"/>
    <property type="evidence" value="ECO:0007669"/>
    <property type="project" value="InterPro"/>
</dbReference>
<evidence type="ECO:0000313" key="6">
    <source>
        <dbReference type="Proteomes" id="UP001438707"/>
    </source>
</evidence>
<name>A0AAW1RTC7_9CHLO</name>
<dbReference type="SUPFAM" id="SSF52266">
    <property type="entry name" value="SGNH hydrolase"/>
    <property type="match status" value="1"/>
</dbReference>
<keyword evidence="3" id="KW-0472">Membrane</keyword>
<keyword evidence="3" id="KW-1133">Transmembrane helix</keyword>
<feature type="signal peptide" evidence="4">
    <location>
        <begin position="1"/>
        <end position="22"/>
    </location>
</feature>
<evidence type="ECO:0000256" key="4">
    <source>
        <dbReference type="SAM" id="SignalP"/>
    </source>
</evidence>
<dbReference type="InterPro" id="IPR001087">
    <property type="entry name" value="GDSL"/>
</dbReference>
<gene>
    <name evidence="5" type="ORF">WJX74_005910</name>
</gene>
<feature type="chain" id="PRO_5043822435" evidence="4">
    <location>
        <begin position="23"/>
        <end position="612"/>
    </location>
</feature>
<reference evidence="5 6" key="1">
    <citation type="journal article" date="2024" name="Nat. Commun.">
        <title>Phylogenomics reveals the evolutionary origins of lichenization in chlorophyte algae.</title>
        <authorList>
            <person name="Puginier C."/>
            <person name="Libourel C."/>
            <person name="Otte J."/>
            <person name="Skaloud P."/>
            <person name="Haon M."/>
            <person name="Grisel S."/>
            <person name="Petersen M."/>
            <person name="Berrin J.G."/>
            <person name="Delaux P.M."/>
            <person name="Dal Grande F."/>
            <person name="Keller J."/>
        </authorList>
    </citation>
    <scope>NUCLEOTIDE SEQUENCE [LARGE SCALE GENOMIC DNA]</scope>
    <source>
        <strain evidence="5 6">SAG 2145</strain>
    </source>
</reference>
<evidence type="ECO:0000256" key="2">
    <source>
        <dbReference type="SAM" id="MobiDB-lite"/>
    </source>
</evidence>
<feature type="transmembrane region" description="Helical" evidence="3">
    <location>
        <begin position="504"/>
        <end position="527"/>
    </location>
</feature>
<dbReference type="Pfam" id="PF00657">
    <property type="entry name" value="Lipase_GDSL"/>
    <property type="match status" value="1"/>
</dbReference>
<dbReference type="PANTHER" id="PTHR22835">
    <property type="entry name" value="ZINC FINGER FYVE DOMAIN CONTAINING PROTEIN"/>
    <property type="match status" value="1"/>
</dbReference>
<feature type="region of interest" description="Disordered" evidence="2">
    <location>
        <begin position="538"/>
        <end position="564"/>
    </location>
</feature>
<comment type="caution">
    <text evidence="5">The sequence shown here is derived from an EMBL/GenBank/DDBJ whole genome shotgun (WGS) entry which is preliminary data.</text>
</comment>
<keyword evidence="4" id="KW-0732">Signal</keyword>
<evidence type="ECO:0000313" key="5">
    <source>
        <dbReference type="EMBL" id="KAK9836683.1"/>
    </source>
</evidence>
<dbReference type="AlphaFoldDB" id="A0AAW1RTC7"/>
<proteinExistence type="inferred from homology"/>
<keyword evidence="3" id="KW-0812">Transmembrane</keyword>
<dbReference type="EMBL" id="JALJOS010000007">
    <property type="protein sequence ID" value="KAK9836683.1"/>
    <property type="molecule type" value="Genomic_DNA"/>
</dbReference>
<keyword evidence="6" id="KW-1185">Reference proteome</keyword>
<dbReference type="Gene3D" id="3.40.50.1110">
    <property type="entry name" value="SGNH hydrolase"/>
    <property type="match status" value="1"/>
</dbReference>